<evidence type="ECO:0000256" key="2">
    <source>
        <dbReference type="ARBA" id="ARBA00023315"/>
    </source>
</evidence>
<evidence type="ECO:0000313" key="7">
    <source>
        <dbReference type="EMBL" id="CUU43060.1"/>
    </source>
</evidence>
<feature type="domain" description="Poly-beta-hydroxybutyrate polymerase N-terminal" evidence="5">
    <location>
        <begin position="25"/>
        <end position="66"/>
    </location>
</feature>
<keyword evidence="1 7" id="KW-0808">Transferase</keyword>
<dbReference type="PATRIC" id="fig|1079.6.peg.2759"/>
<proteinExistence type="predicted"/>
<evidence type="ECO:0000313" key="6">
    <source>
        <dbReference type="EMBL" id="BAR99662.1"/>
    </source>
</evidence>
<evidence type="ECO:0000259" key="5">
    <source>
        <dbReference type="Pfam" id="PF12551"/>
    </source>
</evidence>
<evidence type="ECO:0000313" key="8">
    <source>
        <dbReference type="Proteomes" id="UP000065734"/>
    </source>
</evidence>
<evidence type="ECO:0000256" key="1">
    <source>
        <dbReference type="ARBA" id="ARBA00022679"/>
    </source>
</evidence>
<keyword evidence="2 7" id="KW-0012">Acyltransferase</keyword>
<dbReference type="Pfam" id="PF12551">
    <property type="entry name" value="PHBC_N"/>
    <property type="match status" value="1"/>
</dbReference>
<dbReference type="InterPro" id="IPR022211">
    <property type="entry name" value="PHBC_N"/>
</dbReference>
<dbReference type="InterPro" id="IPR051321">
    <property type="entry name" value="PHA/PHB_synthase"/>
</dbReference>
<dbReference type="PANTHER" id="PTHR36837:SF5">
    <property type="entry name" value="POLY-3-HYDROXYBUTYRATE SYNTHASE"/>
    <property type="match status" value="1"/>
</dbReference>
<dbReference type="SUPFAM" id="SSF53474">
    <property type="entry name" value="alpha/beta-Hydrolases"/>
    <property type="match status" value="1"/>
</dbReference>
<dbReference type="KEGG" id="bvr:BVIR_2633"/>
<organism evidence="7 8">
    <name type="scientific">Blastochloris viridis</name>
    <name type="common">Rhodopseudomonas viridis</name>
    <dbReference type="NCBI Taxonomy" id="1079"/>
    <lineage>
        <taxon>Bacteria</taxon>
        <taxon>Pseudomonadati</taxon>
        <taxon>Pseudomonadota</taxon>
        <taxon>Alphaproteobacteria</taxon>
        <taxon>Hyphomicrobiales</taxon>
        <taxon>Blastochloridaceae</taxon>
        <taxon>Blastochloris</taxon>
    </lineage>
</organism>
<dbReference type="Proteomes" id="UP000065734">
    <property type="component" value="Chromosome I"/>
</dbReference>
<dbReference type="GO" id="GO:0016746">
    <property type="term" value="F:acyltransferase activity"/>
    <property type="evidence" value="ECO:0007669"/>
    <property type="project" value="UniProtKB-KW"/>
</dbReference>
<dbReference type="STRING" id="1079.BVIR_2633"/>
<protein>
    <submittedName>
        <fullName evidence="7">Poly-beta-hydroxybutyrate polymerase</fullName>
        <ecNumber evidence="7">2.3.1.-</ecNumber>
    </submittedName>
    <submittedName>
        <fullName evidence="6">Polyhydroxyalkanoic acid synthase</fullName>
    </submittedName>
</protein>
<dbReference type="InterPro" id="IPR010941">
    <property type="entry name" value="PhaC_N"/>
</dbReference>
<dbReference type="Pfam" id="PF07167">
    <property type="entry name" value="PhaC_N"/>
    <property type="match status" value="1"/>
</dbReference>
<evidence type="ECO:0000259" key="4">
    <source>
        <dbReference type="Pfam" id="PF07167"/>
    </source>
</evidence>
<dbReference type="EMBL" id="LN907867">
    <property type="protein sequence ID" value="CUU43060.1"/>
    <property type="molecule type" value="Genomic_DNA"/>
</dbReference>
<dbReference type="RefSeq" id="WP_055038012.1">
    <property type="nucleotide sequence ID" value="NZ_AP014854.2"/>
</dbReference>
<dbReference type="OrthoDB" id="7208816at2"/>
<reference evidence="8" key="3">
    <citation type="journal article" date="2016" name="Genome Announc.">
        <title>Revised genome sequence of the purple photosynthetic bacterium Blastochloris viridis.</title>
        <authorList>
            <person name="Liu L.N."/>
            <person name="Faulkner M."/>
            <person name="Liu X."/>
            <person name="Huang F."/>
            <person name="Darby A.C."/>
            <person name="Hall N."/>
        </authorList>
    </citation>
    <scope>NUCLEOTIDE SEQUENCE [LARGE SCALE GENOMIC DNA]</scope>
    <source>
        <strain evidence="8">ATCC 19567 / DSM 133 / F</strain>
    </source>
</reference>
<dbReference type="AlphaFoldDB" id="A0A0H5BBN4"/>
<keyword evidence="8" id="KW-1185">Reference proteome</keyword>
<evidence type="ECO:0000256" key="3">
    <source>
        <dbReference type="SAM" id="MobiDB-lite"/>
    </source>
</evidence>
<sequence>MDATTGPVLSPAPATPPASADEGYPFDTIDRALRAATARLTGGLSPFALYTAWQDWAVHFASAPGRQLALAFDAADSIQAYARFATAAMSSTVTGEMATPPVAPSRNDHRFDDPAWAGLPYVLWQQAFLAQEQWWERATQPVRGVAKINADRAAFVARQLLDAASPSNLPWLNPTVVRRTLEEGGANLARGLANAADDAAAALAKAERPTSLAFEVGVNVAATPGTVIYRNELMELIQYTPATPSVLAEPVLIVPAWIMKFYILDLSPANSLIRWLVGQGHTVFAISWRNPTDADRDVEFDAYRTRGILAALDAVGAVVPDRKIHACGYCLGGTQLAIAAAKMARDGDERLASVTLLAAQTDFSEAGELMLFVDENQIAFLEDLMWDQGVLESGQMSGAFQLLRSNDLVWSRMVKSYLLGERDVESDLAAWNADATRMPYRMHAQYLRRLFLENRLTAGRYVLDGRPVALKDIRVPLFVVGTETDHIAPWRSVYKLHLFTESELTFVLTSGGHNAGIVSEPGHRGRRHRIATAKGDDAYVDPDSWLATAPATAGSWWPAWSGWLAARSAADRVAPPPVGAPSEGLVPLGPAPGAYVKG</sequence>
<reference evidence="7" key="2">
    <citation type="submission" date="2015-11" db="EMBL/GenBank/DDBJ databases">
        <authorList>
            <person name="Zhang Y."/>
            <person name="Guo Z."/>
        </authorList>
    </citation>
    <scope>NUCLEOTIDE SEQUENCE</scope>
    <source>
        <strain evidence="7">1</strain>
    </source>
</reference>
<gene>
    <name evidence="7" type="primary">phbC_2</name>
    <name evidence="6" type="ORF">BV133_2069</name>
    <name evidence="7" type="ORF">BVIRIDIS_20770</name>
</gene>
<reference evidence="6" key="1">
    <citation type="journal article" date="2015" name="Genome Announc.">
        <title>Complete Genome Sequence of the Bacteriochlorophyll b-Producing Photosynthetic Bacterium Blastochloris viridis.</title>
        <authorList>
            <person name="Tsukatani Y."/>
            <person name="Hirose Y."/>
            <person name="Harada J."/>
            <person name="Misawa N."/>
            <person name="Mori K."/>
            <person name="Inoue K."/>
            <person name="Tamiaki H."/>
        </authorList>
    </citation>
    <scope>NUCLEOTIDE SEQUENCE [LARGE SCALE GENOMIC DNA]</scope>
    <source>
        <strain evidence="6">DSM 133</strain>
    </source>
</reference>
<dbReference type="Gene3D" id="3.40.50.1820">
    <property type="entry name" value="alpha/beta hydrolase"/>
    <property type="match status" value="1"/>
</dbReference>
<accession>A0A0H5BBN4</accession>
<feature type="domain" description="Poly-beta-hydroxybutyrate polymerase N-terminal" evidence="4">
    <location>
        <begin position="107"/>
        <end position="276"/>
    </location>
</feature>
<dbReference type="EMBL" id="AP014854">
    <property type="protein sequence ID" value="BAR99662.1"/>
    <property type="molecule type" value="Genomic_DNA"/>
</dbReference>
<dbReference type="PANTHER" id="PTHR36837">
    <property type="entry name" value="POLY(3-HYDROXYALKANOATE) POLYMERASE SUBUNIT PHAC"/>
    <property type="match status" value="1"/>
</dbReference>
<dbReference type="InterPro" id="IPR029058">
    <property type="entry name" value="AB_hydrolase_fold"/>
</dbReference>
<name>A0A0H5BBN4_BLAVI</name>
<dbReference type="EC" id="2.3.1.-" evidence="7"/>
<dbReference type="GO" id="GO:0042619">
    <property type="term" value="P:poly-hydroxybutyrate biosynthetic process"/>
    <property type="evidence" value="ECO:0007669"/>
    <property type="project" value="InterPro"/>
</dbReference>
<feature type="region of interest" description="Disordered" evidence="3">
    <location>
        <begin position="1"/>
        <end position="23"/>
    </location>
</feature>